<organism evidence="2 3">
    <name type="scientific">Calothrix parietina FACHB-288</name>
    <dbReference type="NCBI Taxonomy" id="2692896"/>
    <lineage>
        <taxon>Bacteria</taxon>
        <taxon>Bacillati</taxon>
        <taxon>Cyanobacteriota</taxon>
        <taxon>Cyanophyceae</taxon>
        <taxon>Nostocales</taxon>
        <taxon>Calotrichaceae</taxon>
        <taxon>Calothrix</taxon>
    </lineage>
</organism>
<evidence type="ECO:0008006" key="4">
    <source>
        <dbReference type="Google" id="ProtNLM"/>
    </source>
</evidence>
<gene>
    <name evidence="2" type="ORF">H6G24_02415</name>
</gene>
<dbReference type="Proteomes" id="UP000658514">
    <property type="component" value="Unassembled WGS sequence"/>
</dbReference>
<name>A0ABR8A3G1_9CYAN</name>
<keyword evidence="3" id="KW-1185">Reference proteome</keyword>
<comment type="caution">
    <text evidence="2">The sequence shown here is derived from an EMBL/GenBank/DDBJ whole genome shotgun (WGS) entry which is preliminary data.</text>
</comment>
<protein>
    <recommendedName>
        <fullName evidence="4">Galanin</fullName>
    </recommendedName>
</protein>
<reference evidence="2 3" key="1">
    <citation type="journal article" date="2020" name="ISME J.">
        <title>Comparative genomics reveals insights into cyanobacterial evolution and habitat adaptation.</title>
        <authorList>
            <person name="Chen M.Y."/>
            <person name="Teng W.K."/>
            <person name="Zhao L."/>
            <person name="Hu C.X."/>
            <person name="Zhou Y.K."/>
            <person name="Han B.P."/>
            <person name="Song L.R."/>
            <person name="Shu W.S."/>
        </authorList>
    </citation>
    <scope>NUCLEOTIDE SEQUENCE [LARGE SCALE GENOMIC DNA]</scope>
    <source>
        <strain evidence="2 3">FACHB-288</strain>
    </source>
</reference>
<evidence type="ECO:0000256" key="1">
    <source>
        <dbReference type="SAM" id="Phobius"/>
    </source>
</evidence>
<keyword evidence="1" id="KW-0472">Membrane</keyword>
<dbReference type="EMBL" id="JACJQH010000003">
    <property type="protein sequence ID" value="MBD2194349.1"/>
    <property type="molecule type" value="Genomic_DNA"/>
</dbReference>
<proteinExistence type="predicted"/>
<feature type="transmembrane region" description="Helical" evidence="1">
    <location>
        <begin position="51"/>
        <end position="72"/>
    </location>
</feature>
<dbReference type="RefSeq" id="WP_190546714.1">
    <property type="nucleotide sequence ID" value="NZ_CAWPNO010000062.1"/>
</dbReference>
<keyword evidence="1" id="KW-0812">Transmembrane</keyword>
<evidence type="ECO:0000313" key="2">
    <source>
        <dbReference type="EMBL" id="MBD2194349.1"/>
    </source>
</evidence>
<sequence length="304" mass="35034">MSIEFIKFKQSQIYTAKADISTIVADLQEIAGIDQLAELQQSKYAKRALHYFYGIIACVVLGFILFLLMAQFPAVSLLILALFLGIIGLILAIIYELFKKFKLRKLNIINSRYEVTQRLVEMLARDMDKASELEIQLSFKKTRIKENIAETIPHPTKRDWKIDKYQNEWLKLTGQFLDKTRFLLTATEATKTQYGWKRGSSGKSKYKTKSTDIGLDIVLSLKYPERRYGAIKILQNEISNAVKLPYLSRLRNIKLTDKSVHLSVRMAPQVADKSQEIYETITMMFLSLYQVLNLAKVLSKKDKS</sequence>
<evidence type="ECO:0000313" key="3">
    <source>
        <dbReference type="Proteomes" id="UP000658514"/>
    </source>
</evidence>
<accession>A0ABR8A3G1</accession>
<feature type="transmembrane region" description="Helical" evidence="1">
    <location>
        <begin position="78"/>
        <end position="98"/>
    </location>
</feature>
<keyword evidence="1" id="KW-1133">Transmembrane helix</keyword>